<organism evidence="6 7">
    <name type="scientific">Clostridium bovifaecis</name>
    <dbReference type="NCBI Taxonomy" id="2184719"/>
    <lineage>
        <taxon>Bacteria</taxon>
        <taxon>Bacillati</taxon>
        <taxon>Bacillota</taxon>
        <taxon>Clostridia</taxon>
        <taxon>Eubacteriales</taxon>
        <taxon>Clostridiaceae</taxon>
        <taxon>Clostridium</taxon>
    </lineage>
</organism>
<keyword evidence="2" id="KW-0805">Transcription regulation</keyword>
<keyword evidence="3" id="KW-0238">DNA-binding</keyword>
<protein>
    <submittedName>
        <fullName evidence="6">LysR family transcriptional regulator</fullName>
    </submittedName>
</protein>
<dbReference type="AlphaFoldDB" id="A0A6I6F3M8"/>
<dbReference type="SUPFAM" id="SSF46785">
    <property type="entry name" value="Winged helix' DNA-binding domain"/>
    <property type="match status" value="1"/>
</dbReference>
<evidence type="ECO:0000256" key="1">
    <source>
        <dbReference type="ARBA" id="ARBA00009437"/>
    </source>
</evidence>
<accession>A0A6I6F3M8</accession>
<dbReference type="Gene3D" id="3.40.190.290">
    <property type="match status" value="1"/>
</dbReference>
<comment type="similarity">
    <text evidence="1">Belongs to the LysR transcriptional regulatory family.</text>
</comment>
<evidence type="ECO:0000256" key="3">
    <source>
        <dbReference type="ARBA" id="ARBA00023125"/>
    </source>
</evidence>
<evidence type="ECO:0000313" key="7">
    <source>
        <dbReference type="Proteomes" id="UP000422764"/>
    </source>
</evidence>
<dbReference type="GO" id="GO:0003700">
    <property type="term" value="F:DNA-binding transcription factor activity"/>
    <property type="evidence" value="ECO:0007669"/>
    <property type="project" value="InterPro"/>
</dbReference>
<dbReference type="InterPro" id="IPR005119">
    <property type="entry name" value="LysR_subst-bd"/>
</dbReference>
<dbReference type="InterPro" id="IPR000847">
    <property type="entry name" value="LysR_HTH_N"/>
</dbReference>
<dbReference type="Pfam" id="PF00126">
    <property type="entry name" value="HTH_1"/>
    <property type="match status" value="1"/>
</dbReference>
<evidence type="ECO:0000259" key="5">
    <source>
        <dbReference type="PROSITE" id="PS50931"/>
    </source>
</evidence>
<evidence type="ECO:0000313" key="6">
    <source>
        <dbReference type="EMBL" id="QGU95794.1"/>
    </source>
</evidence>
<evidence type="ECO:0000256" key="2">
    <source>
        <dbReference type="ARBA" id="ARBA00023015"/>
    </source>
</evidence>
<keyword evidence="7" id="KW-1185">Reference proteome</keyword>
<feature type="domain" description="HTH lysR-type" evidence="5">
    <location>
        <begin position="1"/>
        <end position="58"/>
    </location>
</feature>
<sequence length="294" mass="34318">MLDIKLLTFITVAKIKSFTKAGEILNLTQPAVSQHIKHLEEYYEVTLIKKRGKEIDLTEEGQILYKYAKQLEVLHRNLEIEIRNKNSIHRTYNLGASMTIGGYVLPYILAEYKKSYKNIDILLQVNNTEEILHKLLNRKLNLALIEGNFDRNKFNYKKFKDDELVLAVSKHHQFTKKDKVTIEKVLKGELILREKGSGTREIFENKLQDLGYDIKGFKPYMELGGISAIKSLVEENLGYTIISEETIKREVKLDLINVIPIEGLSIRREFNFVYLKDNDYDFIEEFIKFCFVNS</sequence>
<proteinExistence type="inferred from homology"/>
<dbReference type="EMBL" id="CP046522">
    <property type="protein sequence ID" value="QGU95794.1"/>
    <property type="molecule type" value="Genomic_DNA"/>
</dbReference>
<dbReference type="Gene3D" id="1.10.10.10">
    <property type="entry name" value="Winged helix-like DNA-binding domain superfamily/Winged helix DNA-binding domain"/>
    <property type="match status" value="1"/>
</dbReference>
<dbReference type="PANTHER" id="PTHR30126:SF64">
    <property type="entry name" value="HTH-TYPE TRANSCRIPTIONAL REGULATOR CITR"/>
    <property type="match status" value="1"/>
</dbReference>
<dbReference type="Proteomes" id="UP000422764">
    <property type="component" value="Chromosome"/>
</dbReference>
<dbReference type="GO" id="GO:0000976">
    <property type="term" value="F:transcription cis-regulatory region binding"/>
    <property type="evidence" value="ECO:0007669"/>
    <property type="project" value="TreeGrafter"/>
</dbReference>
<dbReference type="PROSITE" id="PS50931">
    <property type="entry name" value="HTH_LYSR"/>
    <property type="match status" value="1"/>
</dbReference>
<reference evidence="6 7" key="1">
    <citation type="submission" date="2019-12" db="EMBL/GenBank/DDBJ databases">
        <title>Genome sequenceing of Clostridium bovifaecis.</title>
        <authorList>
            <person name="Yao Y."/>
        </authorList>
    </citation>
    <scope>NUCLEOTIDE SEQUENCE [LARGE SCALE GENOMIC DNA]</scope>
    <source>
        <strain evidence="6 7">BXX</strain>
    </source>
</reference>
<dbReference type="InterPro" id="IPR036388">
    <property type="entry name" value="WH-like_DNA-bd_sf"/>
</dbReference>
<name>A0A6I6F3M8_9CLOT</name>
<dbReference type="PRINTS" id="PR00039">
    <property type="entry name" value="HTHLYSR"/>
</dbReference>
<gene>
    <name evidence="6" type="ORF">GOM49_12435</name>
</gene>
<evidence type="ECO:0000256" key="4">
    <source>
        <dbReference type="ARBA" id="ARBA00023163"/>
    </source>
</evidence>
<dbReference type="InterPro" id="IPR036390">
    <property type="entry name" value="WH_DNA-bd_sf"/>
</dbReference>
<keyword evidence="4" id="KW-0804">Transcription</keyword>
<dbReference type="SUPFAM" id="SSF53850">
    <property type="entry name" value="Periplasmic binding protein-like II"/>
    <property type="match status" value="1"/>
</dbReference>
<dbReference type="PANTHER" id="PTHR30126">
    <property type="entry name" value="HTH-TYPE TRANSCRIPTIONAL REGULATOR"/>
    <property type="match status" value="1"/>
</dbReference>
<dbReference type="CDD" id="cd08420">
    <property type="entry name" value="PBP2_CysL_like"/>
    <property type="match status" value="1"/>
</dbReference>
<dbReference type="Pfam" id="PF03466">
    <property type="entry name" value="LysR_substrate"/>
    <property type="match status" value="1"/>
</dbReference>